<evidence type="ECO:0000256" key="6">
    <source>
        <dbReference type="ARBA" id="ARBA00022448"/>
    </source>
</evidence>
<dbReference type="GeneTree" id="ENSGT00940000155123"/>
<evidence type="ECO:0000256" key="12">
    <source>
        <dbReference type="ARBA" id="ARBA00031527"/>
    </source>
</evidence>
<dbReference type="Gene3D" id="2.30.29.30">
    <property type="entry name" value="Pleckstrin-homology domain (PH domain)/Phosphotyrosine-binding domain (PTB)"/>
    <property type="match status" value="1"/>
</dbReference>
<evidence type="ECO:0000256" key="7">
    <source>
        <dbReference type="ARBA" id="ARBA00022490"/>
    </source>
</evidence>
<proteinExistence type="predicted"/>
<evidence type="ECO:0000313" key="17">
    <source>
        <dbReference type="Proteomes" id="UP000472277"/>
    </source>
</evidence>
<dbReference type="InterPro" id="IPR011993">
    <property type="entry name" value="PH-like_dom_sf"/>
</dbReference>
<evidence type="ECO:0000256" key="11">
    <source>
        <dbReference type="ARBA" id="ARBA00023055"/>
    </source>
</evidence>
<dbReference type="InterPro" id="IPR001849">
    <property type="entry name" value="PH_domain"/>
</dbReference>
<feature type="signal peptide" evidence="13">
    <location>
        <begin position="1"/>
        <end position="29"/>
    </location>
</feature>
<dbReference type="FunFam" id="3.30.530.20:FF:000003">
    <property type="entry name" value="Collagen type IV alpha-3-binding protein-like protein"/>
    <property type="match status" value="1"/>
</dbReference>
<dbReference type="FunFam" id="2.30.29.30:FF:000104">
    <property type="entry name" value="collagen type IV alpha-3-binding protein-like isoform X2"/>
    <property type="match status" value="1"/>
</dbReference>
<protein>
    <recommendedName>
        <fullName evidence="5">Ceramide transfer protein</fullName>
    </recommendedName>
    <alternativeName>
        <fullName evidence="12">Collagen type IV alpha-3-binding protein</fullName>
    </alternativeName>
</protein>
<dbReference type="PANTHER" id="PTHR19308:SF53">
    <property type="entry name" value="CERAMIDE TRANSFER PROTEIN"/>
    <property type="match status" value="1"/>
</dbReference>
<dbReference type="SMART" id="SM00233">
    <property type="entry name" value="PH"/>
    <property type="match status" value="1"/>
</dbReference>
<dbReference type="Pfam" id="PF00169">
    <property type="entry name" value="PH"/>
    <property type="match status" value="1"/>
</dbReference>
<evidence type="ECO:0000256" key="4">
    <source>
        <dbReference type="ARBA" id="ARBA00004555"/>
    </source>
</evidence>
<sequence>FSDCSGQLLSNFLICIPLPLLQWTNYIHGWQDRWVVLKNNTLSYYKSQDEREFGCRGSLCLSKAVITPLEFDECRLDISVNDSVWYLRAIDSEHRHQWINSIELHRAESGYGSESSLRRHGSMVSLTSATSGYSTTSTSSFKGHSLREKLAEMETFRDILCRQVDTLQKYFDGCADAVSKDELQRDTIVDDDEDDFPNTRSDGEFIHNNNGSKEKLFQSLSPKDINGIDFKGEAITFKATTAGILATLSHCIDLMVKREDSWQKRLDKELEKRRRIEEGYKSALSELKKKSHFRGPDYEEGPNSLINEDEFFDAVEAALDRQDKIEEQVPEQGQNPSVEEMVQNHMTYSLQDMGGDANWQLVVEEGEMKVYRREVEENGIVLDPLKATHSVKGVTGHEVCHYFWDTDVRNDWETTIENFNVVETLSENAVIVYQTHKRVWPASQRDVLYLSAMRKILANNENDPDTWLVCNFSVDHNNAMPTNRCVRAKINIAMICQTLVSPPEGDREISRDNITCKITYVANVNPGGWAPASVLRAVAKREYPKFLKRFTGYVQEKTSVKPILF</sequence>
<evidence type="ECO:0000313" key="16">
    <source>
        <dbReference type="Ensembl" id="ENSSTUP00000086416.1"/>
    </source>
</evidence>
<dbReference type="PROSITE" id="PS50848">
    <property type="entry name" value="START"/>
    <property type="match status" value="1"/>
</dbReference>
<dbReference type="SUPFAM" id="SSF50729">
    <property type="entry name" value="PH domain-like"/>
    <property type="match status" value="1"/>
</dbReference>
<evidence type="ECO:0000256" key="5">
    <source>
        <dbReference type="ARBA" id="ARBA00021440"/>
    </source>
</evidence>
<feature type="chain" id="PRO_5025466672" description="Ceramide transfer protein" evidence="13">
    <location>
        <begin position="30"/>
        <end position="565"/>
    </location>
</feature>
<evidence type="ECO:0000256" key="13">
    <source>
        <dbReference type="SAM" id="SignalP"/>
    </source>
</evidence>
<reference evidence="16" key="1">
    <citation type="submission" date="2025-08" db="UniProtKB">
        <authorList>
            <consortium name="Ensembl"/>
        </authorList>
    </citation>
    <scope>IDENTIFICATION</scope>
</reference>
<dbReference type="InterPro" id="IPR041952">
    <property type="entry name" value="STARD11_START"/>
</dbReference>
<dbReference type="Ensembl" id="ENSSTUT00000091980.1">
    <property type="protein sequence ID" value="ENSSTUP00000086416.1"/>
    <property type="gene ID" value="ENSSTUG00000036109.1"/>
</dbReference>
<keyword evidence="7" id="KW-0963">Cytoplasm</keyword>
<dbReference type="CDD" id="cd13283">
    <property type="entry name" value="PH_GPBP"/>
    <property type="match status" value="1"/>
</dbReference>
<dbReference type="InterPro" id="IPR002913">
    <property type="entry name" value="START_lipid-bd_dom"/>
</dbReference>
<dbReference type="SUPFAM" id="SSF55961">
    <property type="entry name" value="Bet v1-like"/>
    <property type="match status" value="1"/>
</dbReference>
<dbReference type="InterPro" id="IPR023393">
    <property type="entry name" value="START-like_dom_sf"/>
</dbReference>
<keyword evidence="9" id="KW-0333">Golgi apparatus</keyword>
<dbReference type="CDD" id="cd08872">
    <property type="entry name" value="START_STARD11-like"/>
    <property type="match status" value="1"/>
</dbReference>
<comment type="subcellular location">
    <subcellularLocation>
        <location evidence="3">Cytoplasm</location>
    </subcellularLocation>
    <subcellularLocation>
        <location evidence="2">Endoplasmic reticulum</location>
    </subcellularLocation>
    <subcellularLocation>
        <location evidence="4">Golgi apparatus</location>
    </subcellularLocation>
</comment>
<accession>A0A674CT98</accession>
<dbReference type="PROSITE" id="PS50003">
    <property type="entry name" value="PH_DOMAIN"/>
    <property type="match status" value="1"/>
</dbReference>
<dbReference type="GO" id="GO:0035621">
    <property type="term" value="P:ER to Golgi ceramide transport"/>
    <property type="evidence" value="ECO:0007669"/>
    <property type="project" value="TreeGrafter"/>
</dbReference>
<evidence type="ECO:0000256" key="9">
    <source>
        <dbReference type="ARBA" id="ARBA00023034"/>
    </source>
</evidence>
<dbReference type="GO" id="GO:0005783">
    <property type="term" value="C:endoplasmic reticulum"/>
    <property type="evidence" value="ECO:0007669"/>
    <property type="project" value="UniProtKB-SubCell"/>
</dbReference>
<evidence type="ECO:0000259" key="15">
    <source>
        <dbReference type="PROSITE" id="PS50848"/>
    </source>
</evidence>
<dbReference type="InterPro" id="IPR051213">
    <property type="entry name" value="START_lipid_transfer"/>
</dbReference>
<evidence type="ECO:0000259" key="14">
    <source>
        <dbReference type="PROSITE" id="PS50003"/>
    </source>
</evidence>
<gene>
    <name evidence="16" type="primary">CERT1</name>
    <name evidence="16" type="synonym">LOC115159719</name>
</gene>
<dbReference type="AlphaFoldDB" id="A0A674CT98"/>
<evidence type="ECO:0000256" key="8">
    <source>
        <dbReference type="ARBA" id="ARBA00022824"/>
    </source>
</evidence>
<keyword evidence="10" id="KW-0175">Coiled coil</keyword>
<keyword evidence="6" id="KW-0813">Transport</keyword>
<evidence type="ECO:0000256" key="10">
    <source>
        <dbReference type="ARBA" id="ARBA00023054"/>
    </source>
</evidence>
<dbReference type="GO" id="GO:0005794">
    <property type="term" value="C:Golgi apparatus"/>
    <property type="evidence" value="ECO:0007669"/>
    <property type="project" value="UniProtKB-SubCell"/>
</dbReference>
<dbReference type="GO" id="GO:0008289">
    <property type="term" value="F:lipid binding"/>
    <property type="evidence" value="ECO:0007669"/>
    <property type="project" value="InterPro"/>
</dbReference>
<feature type="domain" description="PH" evidence="14">
    <location>
        <begin position="30"/>
        <end position="107"/>
    </location>
</feature>
<dbReference type="SMART" id="SM00234">
    <property type="entry name" value="START"/>
    <property type="match status" value="1"/>
</dbReference>
<feature type="domain" description="START" evidence="15">
    <location>
        <begin position="356"/>
        <end position="559"/>
    </location>
</feature>
<evidence type="ECO:0000256" key="2">
    <source>
        <dbReference type="ARBA" id="ARBA00004240"/>
    </source>
</evidence>
<reference evidence="16" key="2">
    <citation type="submission" date="2025-09" db="UniProtKB">
        <authorList>
            <consortium name="Ensembl"/>
        </authorList>
    </citation>
    <scope>IDENTIFICATION</scope>
</reference>
<keyword evidence="8" id="KW-0256">Endoplasmic reticulum</keyword>
<keyword evidence="13" id="KW-0732">Signal</keyword>
<dbReference type="Gene3D" id="3.30.530.20">
    <property type="match status" value="1"/>
</dbReference>
<name>A0A674CT98_SALTR</name>
<evidence type="ECO:0000256" key="1">
    <source>
        <dbReference type="ARBA" id="ARBA00000074"/>
    </source>
</evidence>
<dbReference type="Proteomes" id="UP000472277">
    <property type="component" value="Chromosome 23"/>
</dbReference>
<keyword evidence="17" id="KW-1185">Reference proteome</keyword>
<keyword evidence="11" id="KW-0445">Lipid transport</keyword>
<dbReference type="Pfam" id="PF01852">
    <property type="entry name" value="START"/>
    <property type="match status" value="1"/>
</dbReference>
<organism evidence="16 17">
    <name type="scientific">Salmo trutta</name>
    <name type="common">Brown trout</name>
    <dbReference type="NCBI Taxonomy" id="8032"/>
    <lineage>
        <taxon>Eukaryota</taxon>
        <taxon>Metazoa</taxon>
        <taxon>Chordata</taxon>
        <taxon>Craniata</taxon>
        <taxon>Vertebrata</taxon>
        <taxon>Euteleostomi</taxon>
        <taxon>Actinopterygii</taxon>
        <taxon>Neopterygii</taxon>
        <taxon>Teleostei</taxon>
        <taxon>Protacanthopterygii</taxon>
        <taxon>Salmoniformes</taxon>
        <taxon>Salmonidae</taxon>
        <taxon>Salmoninae</taxon>
        <taxon>Salmo</taxon>
    </lineage>
</organism>
<evidence type="ECO:0000256" key="3">
    <source>
        <dbReference type="ARBA" id="ARBA00004496"/>
    </source>
</evidence>
<comment type="catalytic activity">
    <reaction evidence="1">
        <text>N-hexadecanoylsphing-4-enine(in) = N-hexadecanoylsphing-4-enine(out)</text>
        <dbReference type="Rhea" id="RHEA:45720"/>
        <dbReference type="ChEBI" id="CHEBI:72959"/>
    </reaction>
</comment>
<dbReference type="PANTHER" id="PTHR19308">
    <property type="entry name" value="PHOSPHATIDYLCHOLINE TRANSFER PROTEIN"/>
    <property type="match status" value="1"/>
</dbReference>